<keyword evidence="3" id="KW-1185">Reference proteome</keyword>
<organism evidence="2 3">
    <name type="scientific">Bdellovibrio reynosensis</name>
    <dbReference type="NCBI Taxonomy" id="2835041"/>
    <lineage>
        <taxon>Bacteria</taxon>
        <taxon>Pseudomonadati</taxon>
        <taxon>Bdellovibrionota</taxon>
        <taxon>Bdellovibrionia</taxon>
        <taxon>Bdellovibrionales</taxon>
        <taxon>Pseudobdellovibrionaceae</taxon>
        <taxon>Bdellovibrio</taxon>
    </lineage>
</organism>
<accession>A0ABY4C531</accession>
<reference evidence="2" key="1">
    <citation type="submission" date="2022-03" db="EMBL/GenBank/DDBJ databases">
        <title>Genome Identification and Characterization of new species Bdellovibrio reynosense LBG001 sp. nov. from a Mexico soil sample.</title>
        <authorList>
            <person name="Camilli A."/>
            <person name="Ajao Y."/>
            <person name="Guo X."/>
        </authorList>
    </citation>
    <scope>NUCLEOTIDE SEQUENCE</scope>
    <source>
        <strain evidence="2">LBG001</strain>
    </source>
</reference>
<evidence type="ECO:0008006" key="4">
    <source>
        <dbReference type="Google" id="ProtNLM"/>
    </source>
</evidence>
<evidence type="ECO:0000313" key="3">
    <source>
        <dbReference type="Proteomes" id="UP000830116"/>
    </source>
</evidence>
<feature type="compositionally biased region" description="Polar residues" evidence="1">
    <location>
        <begin position="28"/>
        <end position="45"/>
    </location>
</feature>
<dbReference type="RefSeq" id="WP_243535675.1">
    <property type="nucleotide sequence ID" value="NZ_CP093442.1"/>
</dbReference>
<feature type="region of interest" description="Disordered" evidence="1">
    <location>
        <begin position="28"/>
        <end position="66"/>
    </location>
</feature>
<dbReference type="Proteomes" id="UP000830116">
    <property type="component" value="Chromosome"/>
</dbReference>
<evidence type="ECO:0000313" key="2">
    <source>
        <dbReference type="EMBL" id="UOF00068.1"/>
    </source>
</evidence>
<gene>
    <name evidence="2" type="ORF">MNR06_10180</name>
</gene>
<dbReference type="EMBL" id="CP093442">
    <property type="protein sequence ID" value="UOF00068.1"/>
    <property type="molecule type" value="Genomic_DNA"/>
</dbReference>
<evidence type="ECO:0000256" key="1">
    <source>
        <dbReference type="SAM" id="MobiDB-lite"/>
    </source>
</evidence>
<protein>
    <recommendedName>
        <fullName evidence="4">Flp pilus assembly protein CpaB</fullName>
    </recommendedName>
</protein>
<feature type="compositionally biased region" description="Polar residues" evidence="1">
    <location>
        <begin position="54"/>
        <end position="66"/>
    </location>
</feature>
<sequence length="236" mass="25629">MARRFAVVFFLILLGVVVLYLSRTNDKSASLKSSNGDTKSVTSVAAENPEPIQITESASTSSNEPVVSNRTIDKALTHRKVSSLSVGKAELEKIPLLADTPWKLWKGVTAKPKAATSPNEVIVSEISGFVLVQSEANVDLTNFTTSAPVVVANPRLNIGGVLTGTITVVLREGQSADFLSAESGIKIIGSFPKIRTYFVTALQEPFDLPELYQELKHHQGVEQVSLEILSRQYDKF</sequence>
<name>A0ABY4C531_9BACT</name>
<proteinExistence type="predicted"/>